<keyword evidence="3 6" id="KW-0732">Signal</keyword>
<dbReference type="GO" id="GO:0009279">
    <property type="term" value="C:cell outer membrane"/>
    <property type="evidence" value="ECO:0007669"/>
    <property type="project" value="UniProtKB-SubCell"/>
</dbReference>
<dbReference type="InterPro" id="IPR012944">
    <property type="entry name" value="SusD_RagB_dom"/>
</dbReference>
<reference evidence="9 10" key="1">
    <citation type="submission" date="2019-04" db="EMBL/GenBank/DDBJ databases">
        <title>Microbes associate with the intestines of laboratory mice.</title>
        <authorList>
            <person name="Navarre W."/>
            <person name="Wong E."/>
            <person name="Huang K."/>
            <person name="Tropini C."/>
            <person name="Ng K."/>
            <person name="Yu B."/>
        </authorList>
    </citation>
    <scope>NUCLEOTIDE SEQUENCE [LARGE SCALE GENOMIC DNA]</scope>
    <source>
        <strain evidence="9 10">NM69_E16B</strain>
    </source>
</reference>
<comment type="similarity">
    <text evidence="2">Belongs to the SusD family.</text>
</comment>
<gene>
    <name evidence="9" type="ORF">E5355_06675</name>
</gene>
<comment type="subcellular location">
    <subcellularLocation>
        <location evidence="1">Cell outer membrane</location>
    </subcellularLocation>
</comment>
<dbReference type="InterPro" id="IPR011990">
    <property type="entry name" value="TPR-like_helical_dom_sf"/>
</dbReference>
<comment type="caution">
    <text evidence="9">The sequence shown here is derived from an EMBL/GenBank/DDBJ whole genome shotgun (WGS) entry which is preliminary data.</text>
</comment>
<sequence>MKKYIYIAAIALAAVTLTGCEDLLDSENFIESNTGNFPASPADAEKQLTAVYATLNQAMATPTANYFYVSEVACDDRFGGGGENDFESMADGHLMKATDVQFDSFWKFRYNGIFRANCAIEGLIAQESAFTDKEAHGQYLGEAYYLRAYFYNELVEMFGAVPLITSTAQETNIPRTPVDEVYAQIAADLKNAIELMSGKKYNQYVEIGHATKWAAEALMARVYLFYTGFYGKDSLPLVTADGVGSISKSEVVAWIDDCVANSGHSLVNDYRNLWPYTNEFTVGDYEYTKNATDAAGNALRWAENGNEETVFAVKFCNYAGWDSDGQMGFTNQFILYFGLRADNGGESTFPFGQGWGQGPVAATIWDEWQASEPDDVRMRASILNVNEELPNYVFGADKQMEECGLWSKKMAPILAKKPIESGKVSAWNKSLFWVAYDAFDKANNGDEMQGAHFQDLITIRYADVLLMQSELKEDAAGINQVRARAGLAPIPGYSLELLQRERRHELCFEGRRWADIRRWGIAEEMLDKKNGVTIWNKGVQTVMRDGKYKERYKATNGFFPIPKAQVDLSAGLLEQNPGWDEASANFSGWNF</sequence>
<evidence type="ECO:0000256" key="3">
    <source>
        <dbReference type="ARBA" id="ARBA00022729"/>
    </source>
</evidence>
<dbReference type="InterPro" id="IPR033985">
    <property type="entry name" value="SusD-like_N"/>
</dbReference>
<organism evidence="9 10">
    <name type="scientific">Bacteroides muris</name>
    <name type="common">ex Afrizal et al. 2022</name>
    <dbReference type="NCBI Taxonomy" id="2516960"/>
    <lineage>
        <taxon>Bacteria</taxon>
        <taxon>Pseudomonadati</taxon>
        <taxon>Bacteroidota</taxon>
        <taxon>Bacteroidia</taxon>
        <taxon>Bacteroidales</taxon>
        <taxon>Bacteroidaceae</taxon>
        <taxon>Bacteroides</taxon>
    </lineage>
</organism>
<feature type="domain" description="RagB/SusD" evidence="7">
    <location>
        <begin position="439"/>
        <end position="579"/>
    </location>
</feature>
<evidence type="ECO:0000256" key="4">
    <source>
        <dbReference type="ARBA" id="ARBA00023136"/>
    </source>
</evidence>
<dbReference type="Pfam" id="PF14322">
    <property type="entry name" value="SusD-like_3"/>
    <property type="match status" value="1"/>
</dbReference>
<keyword evidence="4" id="KW-0472">Membrane</keyword>
<dbReference type="AlphaFoldDB" id="A0A4S2B079"/>
<evidence type="ECO:0000256" key="6">
    <source>
        <dbReference type="SAM" id="SignalP"/>
    </source>
</evidence>
<evidence type="ECO:0000256" key="5">
    <source>
        <dbReference type="ARBA" id="ARBA00023237"/>
    </source>
</evidence>
<evidence type="ECO:0000313" key="10">
    <source>
        <dbReference type="Proteomes" id="UP000310532"/>
    </source>
</evidence>
<dbReference type="Gene3D" id="1.25.40.390">
    <property type="match status" value="1"/>
</dbReference>
<evidence type="ECO:0000259" key="7">
    <source>
        <dbReference type="Pfam" id="PF07980"/>
    </source>
</evidence>
<proteinExistence type="inferred from homology"/>
<evidence type="ECO:0000259" key="8">
    <source>
        <dbReference type="Pfam" id="PF14322"/>
    </source>
</evidence>
<feature type="signal peptide" evidence="6">
    <location>
        <begin position="1"/>
        <end position="19"/>
    </location>
</feature>
<evidence type="ECO:0000313" key="9">
    <source>
        <dbReference type="EMBL" id="TGY07346.1"/>
    </source>
</evidence>
<name>A0A4S2B079_9BACE</name>
<feature type="chain" id="PRO_5020404544" evidence="6">
    <location>
        <begin position="20"/>
        <end position="591"/>
    </location>
</feature>
<keyword evidence="10" id="KW-1185">Reference proteome</keyword>
<dbReference type="Proteomes" id="UP000310532">
    <property type="component" value="Unassembled WGS sequence"/>
</dbReference>
<dbReference type="Pfam" id="PF07980">
    <property type="entry name" value="SusD_RagB"/>
    <property type="match status" value="1"/>
</dbReference>
<dbReference type="PROSITE" id="PS51257">
    <property type="entry name" value="PROKAR_LIPOPROTEIN"/>
    <property type="match status" value="1"/>
</dbReference>
<dbReference type="RefSeq" id="WP_136009683.1">
    <property type="nucleotide sequence ID" value="NZ_SRYZ01000010.1"/>
</dbReference>
<evidence type="ECO:0000256" key="2">
    <source>
        <dbReference type="ARBA" id="ARBA00006275"/>
    </source>
</evidence>
<dbReference type="SUPFAM" id="SSF48452">
    <property type="entry name" value="TPR-like"/>
    <property type="match status" value="1"/>
</dbReference>
<protein>
    <submittedName>
        <fullName evidence="9">RagB/SusD family nutrient uptake outer membrane protein</fullName>
    </submittedName>
</protein>
<evidence type="ECO:0000256" key="1">
    <source>
        <dbReference type="ARBA" id="ARBA00004442"/>
    </source>
</evidence>
<feature type="domain" description="SusD-like N-terminal" evidence="8">
    <location>
        <begin position="24"/>
        <end position="224"/>
    </location>
</feature>
<accession>A0A4S2B079</accession>
<keyword evidence="5" id="KW-0998">Cell outer membrane</keyword>
<dbReference type="EMBL" id="SRYZ01000010">
    <property type="protein sequence ID" value="TGY07346.1"/>
    <property type="molecule type" value="Genomic_DNA"/>
</dbReference>